<proteinExistence type="predicted"/>
<name>A0ABN7WFQ9_GIGMA</name>
<keyword evidence="2" id="KW-1185">Reference proteome</keyword>
<organism evidence="1 2">
    <name type="scientific">Gigaspora margarita</name>
    <dbReference type="NCBI Taxonomy" id="4874"/>
    <lineage>
        <taxon>Eukaryota</taxon>
        <taxon>Fungi</taxon>
        <taxon>Fungi incertae sedis</taxon>
        <taxon>Mucoromycota</taxon>
        <taxon>Glomeromycotina</taxon>
        <taxon>Glomeromycetes</taxon>
        <taxon>Diversisporales</taxon>
        <taxon>Gigasporaceae</taxon>
        <taxon>Gigaspora</taxon>
    </lineage>
</organism>
<reference evidence="1 2" key="1">
    <citation type="submission" date="2021-06" db="EMBL/GenBank/DDBJ databases">
        <authorList>
            <person name="Kallberg Y."/>
            <person name="Tangrot J."/>
            <person name="Rosling A."/>
        </authorList>
    </citation>
    <scope>NUCLEOTIDE SEQUENCE [LARGE SCALE GENOMIC DNA]</scope>
    <source>
        <strain evidence="1 2">120-4 pot B 10/14</strain>
    </source>
</reference>
<evidence type="ECO:0000313" key="1">
    <source>
        <dbReference type="EMBL" id="CAG8829839.1"/>
    </source>
</evidence>
<gene>
    <name evidence="1" type="ORF">GMARGA_LOCUS30090</name>
</gene>
<protein>
    <submittedName>
        <fullName evidence="1">19391_t:CDS:1</fullName>
    </submittedName>
</protein>
<accession>A0ABN7WFQ9</accession>
<feature type="non-terminal residue" evidence="1">
    <location>
        <position position="104"/>
    </location>
</feature>
<sequence>HTKEALAELWDVEDKNYDSSFGGTYLDMKNRTVYVNTVDFSVVPIITNSSELIHSGYLKFIEFIPAPEKSPMATLTFRFNNIVDLIYKLRPVDILVYIDMKLNN</sequence>
<dbReference type="EMBL" id="CAJVQB010041764">
    <property type="protein sequence ID" value="CAG8829839.1"/>
    <property type="molecule type" value="Genomic_DNA"/>
</dbReference>
<comment type="caution">
    <text evidence="1">The sequence shown here is derived from an EMBL/GenBank/DDBJ whole genome shotgun (WGS) entry which is preliminary data.</text>
</comment>
<evidence type="ECO:0000313" key="2">
    <source>
        <dbReference type="Proteomes" id="UP000789901"/>
    </source>
</evidence>
<dbReference type="Proteomes" id="UP000789901">
    <property type="component" value="Unassembled WGS sequence"/>
</dbReference>
<feature type="non-terminal residue" evidence="1">
    <location>
        <position position="1"/>
    </location>
</feature>